<evidence type="ECO:0000313" key="1">
    <source>
        <dbReference type="EMBL" id="THF72716.1"/>
    </source>
</evidence>
<proteinExistence type="predicted"/>
<dbReference type="RefSeq" id="WP_136373950.1">
    <property type="nucleotide sequence ID" value="NZ_SSOB01000073.1"/>
</dbReference>
<name>A0A4V3WDN5_9BACL</name>
<keyword evidence="2" id="KW-1185">Reference proteome</keyword>
<accession>A0A4V3WDN5</accession>
<gene>
    <name evidence="1" type="ORF">E6C55_32240</name>
</gene>
<dbReference type="EMBL" id="SSOB01000073">
    <property type="protein sequence ID" value="THF72716.1"/>
    <property type="molecule type" value="Genomic_DNA"/>
</dbReference>
<dbReference type="AlphaFoldDB" id="A0A4V3WDN5"/>
<protein>
    <submittedName>
        <fullName evidence="1">Uncharacterized protein</fullName>
    </submittedName>
</protein>
<organism evidence="1 2">
    <name type="scientific">Cohnella fermenti</name>
    <dbReference type="NCBI Taxonomy" id="2565925"/>
    <lineage>
        <taxon>Bacteria</taxon>
        <taxon>Bacillati</taxon>
        <taxon>Bacillota</taxon>
        <taxon>Bacilli</taxon>
        <taxon>Bacillales</taxon>
        <taxon>Paenibacillaceae</taxon>
        <taxon>Cohnella</taxon>
    </lineage>
</organism>
<dbReference type="Proteomes" id="UP000310636">
    <property type="component" value="Unassembled WGS sequence"/>
</dbReference>
<dbReference type="OrthoDB" id="2679141at2"/>
<evidence type="ECO:0000313" key="2">
    <source>
        <dbReference type="Proteomes" id="UP000310636"/>
    </source>
</evidence>
<comment type="caution">
    <text evidence="1">The sequence shown here is derived from an EMBL/GenBank/DDBJ whole genome shotgun (WGS) entry which is preliminary data.</text>
</comment>
<reference evidence="1 2" key="1">
    <citation type="submission" date="2019-04" db="EMBL/GenBank/DDBJ databases">
        <title>Cohnella sp. nov. isolated from preserved vegetables.</title>
        <authorList>
            <person name="Lin S.-Y."/>
            <person name="Hung M.-H."/>
            <person name="Young C.-C."/>
        </authorList>
    </citation>
    <scope>NUCLEOTIDE SEQUENCE [LARGE SCALE GENOMIC DNA]</scope>
    <source>
        <strain evidence="1 2">CC-MHH1044</strain>
    </source>
</reference>
<sequence>MATINESVLLAIESEVGEALEKKGFRQVKRQHQAAYMGNFYAVYETESGEGIARLIWDGRQEQLTMRIYRKRSWSTKLVKAMLGGSDDEKLVGETFIPGHELHTLGEEEIIQRCLAPLNGMR</sequence>